<comment type="caution">
    <text evidence="1">The sequence shown here is derived from an EMBL/GenBank/DDBJ whole genome shotgun (WGS) entry which is preliminary data.</text>
</comment>
<organism evidence="1 2">
    <name type="scientific">Mycena metata</name>
    <dbReference type="NCBI Taxonomy" id="1033252"/>
    <lineage>
        <taxon>Eukaryota</taxon>
        <taxon>Fungi</taxon>
        <taxon>Dikarya</taxon>
        <taxon>Basidiomycota</taxon>
        <taxon>Agaricomycotina</taxon>
        <taxon>Agaricomycetes</taxon>
        <taxon>Agaricomycetidae</taxon>
        <taxon>Agaricales</taxon>
        <taxon>Marasmiineae</taxon>
        <taxon>Mycenaceae</taxon>
        <taxon>Mycena</taxon>
    </lineage>
</organism>
<dbReference type="EMBL" id="JARKIB010000034">
    <property type="protein sequence ID" value="KAJ7761817.1"/>
    <property type="molecule type" value="Genomic_DNA"/>
</dbReference>
<protein>
    <submittedName>
        <fullName evidence="1">Uncharacterized protein</fullName>
    </submittedName>
</protein>
<dbReference type="Gene3D" id="3.80.10.10">
    <property type="entry name" value="Ribonuclease Inhibitor"/>
    <property type="match status" value="2"/>
</dbReference>
<keyword evidence="2" id="KW-1185">Reference proteome</keyword>
<dbReference type="Proteomes" id="UP001215598">
    <property type="component" value="Unassembled WGS sequence"/>
</dbReference>
<evidence type="ECO:0000313" key="1">
    <source>
        <dbReference type="EMBL" id="KAJ7761817.1"/>
    </source>
</evidence>
<accession>A0AAD7JC82</accession>
<gene>
    <name evidence="1" type="ORF">B0H16DRAFT_1688426</name>
</gene>
<reference evidence="1" key="1">
    <citation type="submission" date="2023-03" db="EMBL/GenBank/DDBJ databases">
        <title>Massive genome expansion in bonnet fungi (Mycena s.s.) driven by repeated elements and novel gene families across ecological guilds.</title>
        <authorList>
            <consortium name="Lawrence Berkeley National Laboratory"/>
            <person name="Harder C.B."/>
            <person name="Miyauchi S."/>
            <person name="Viragh M."/>
            <person name="Kuo A."/>
            <person name="Thoen E."/>
            <person name="Andreopoulos B."/>
            <person name="Lu D."/>
            <person name="Skrede I."/>
            <person name="Drula E."/>
            <person name="Henrissat B."/>
            <person name="Morin E."/>
            <person name="Kohler A."/>
            <person name="Barry K."/>
            <person name="LaButti K."/>
            <person name="Morin E."/>
            <person name="Salamov A."/>
            <person name="Lipzen A."/>
            <person name="Mereny Z."/>
            <person name="Hegedus B."/>
            <person name="Baldrian P."/>
            <person name="Stursova M."/>
            <person name="Weitz H."/>
            <person name="Taylor A."/>
            <person name="Grigoriev I.V."/>
            <person name="Nagy L.G."/>
            <person name="Martin F."/>
            <person name="Kauserud H."/>
        </authorList>
    </citation>
    <scope>NUCLEOTIDE SEQUENCE</scope>
    <source>
        <strain evidence="1">CBHHK182m</strain>
    </source>
</reference>
<name>A0AAD7JC82_9AGAR</name>
<dbReference type="SUPFAM" id="SSF52047">
    <property type="entry name" value="RNI-like"/>
    <property type="match status" value="1"/>
</dbReference>
<evidence type="ECO:0000313" key="2">
    <source>
        <dbReference type="Proteomes" id="UP001215598"/>
    </source>
</evidence>
<sequence>MRTVPRKAKAGGKASAKALTVASSPQEQCLRNSDLVDQILRHFLEPNGRSSLSYRESVRNIRSQRLHLYAAALTSRAFSHSAIKLLWRRLDNLLPLLRLLPTFNLTGKKYDLEGVVEAADWDTFDRHAALCREIVYQEPSRTVNPLVYVRLAMRKSIPLPNLSRFACGSGSPQTDVLFYISPSLVSLSLSSTSATETFLTLLSLESPPLAYLFLSGLPSTTLALCSAFRDLQSISLTDVDGAIDPQGFLAMASMPSLKSLKTDLIGWNQVTLESIAPDSIFCALTDLIIEAGTRPMQRTMPLLVTRIGAPAITSIRIDLVRDYEPWDTPTASGETFAALASCISSCWQTSLWNLEVQGLRCAVDDFCALQGLSRIKTISLKKVLQGSLGDERVLNIMRTWSHLTSLAIDGADADLEFIKCLAQHCPVLRTLSVAFLPVNLPDISTTPLLAHSLSELQFFPVIGQERRWPQVDVHVAARHIDRMFPQITSLSGEGYQNQWEEIQKLVFMCQDVRRTAWEQK</sequence>
<proteinExistence type="predicted"/>
<dbReference type="InterPro" id="IPR032675">
    <property type="entry name" value="LRR_dom_sf"/>
</dbReference>
<dbReference type="AlphaFoldDB" id="A0AAD7JC82"/>